<feature type="domain" description="Integrase catalytic" evidence="7">
    <location>
        <begin position="283"/>
        <end position="415"/>
    </location>
</feature>
<evidence type="ECO:0000256" key="1">
    <source>
        <dbReference type="ARBA" id="ARBA00022679"/>
    </source>
</evidence>
<dbReference type="GO" id="GO:0043565">
    <property type="term" value="F:sequence-specific DNA binding"/>
    <property type="evidence" value="ECO:0007669"/>
    <property type="project" value="InterPro"/>
</dbReference>
<sequence>MYYLRTSEASLIFSVTQRTLQSAAQRNSTKYPFLKIEDAGVRARGGVKLLFEVSEERVKKAIDSGKIKSDVSVYIYENKELKELKFSEICQIKSWSYKGLKACNDKGLGNCSDETLGGRLGDVYLNSSDEEIKEAREKAELLQRFEIAKKSKVPCDKFCELEKISRSNLFRWQKAYKEKGIRGLIDKRGKKKGSYKLERWMEEFIINKFRAYGAGILNITQIWKDLHIEYSKKSGDFSKFEFLQGKVKPLFDIGVITRFIDNYYKNRQVEYMLVTKGFDRTVGSLEPAHGNQGILITRRNECWQIDSSPLDLIVRNGEGGQHLRPNILSIIDIYSGRCVATLAESSNALALTRLLYRAISELGLPEAIKGDNGRDYVSEEFQRLLEGIGVSYISSRAYQGRDKGFVERHFRTIQQSKMANLPGYIGRNVAMRENIEHQTPKKERHAKDEFGHTIKTHQELLLTYEEMKKIFEVAVYEWDMTAIKRGKIAPITKWNGDNTPLKHISYENFILYAGSKGLRKVTKKGIVIDGIRYSSNELPYGEEVRVSVNIDNVSEAFVFSMDGDFICKAVDSEIRALNAEDFSTITKRFNKNLRELRRAIKNAKLSEFSKLNIDYDLAETKKAHMEALKKEPRELINTNSTSAVFEKIKKQEEVAKIKKASFDYEKYEAPKIKKSKIKPVDELIEEMKAV</sequence>
<evidence type="ECO:0000256" key="2">
    <source>
        <dbReference type="ARBA" id="ARBA00022695"/>
    </source>
</evidence>
<dbReference type="RefSeq" id="WP_106870584.1">
    <property type="nucleotide sequence ID" value="NZ_CP053841.1"/>
</dbReference>
<keyword evidence="1" id="KW-0808">Transferase</keyword>
<dbReference type="PANTHER" id="PTHR41694:SF3">
    <property type="entry name" value="RNA-DIRECTED DNA POLYMERASE-RELATED"/>
    <property type="match status" value="1"/>
</dbReference>
<dbReference type="Pfam" id="PF00665">
    <property type="entry name" value="rve"/>
    <property type="match status" value="1"/>
</dbReference>
<evidence type="ECO:0000256" key="5">
    <source>
        <dbReference type="ARBA" id="ARBA00022801"/>
    </source>
</evidence>
<dbReference type="SUPFAM" id="SSF50610">
    <property type="entry name" value="mu transposase, C-terminal domain"/>
    <property type="match status" value="1"/>
</dbReference>
<evidence type="ECO:0000313" key="8">
    <source>
        <dbReference type="EMBL" id="PSM52765.1"/>
    </source>
</evidence>
<dbReference type="AlphaFoldDB" id="A0A2P8R2P3"/>
<keyword evidence="4" id="KW-0255">Endonuclease</keyword>
<dbReference type="Gene3D" id="3.30.420.10">
    <property type="entry name" value="Ribonuclease H-like superfamily/Ribonuclease H"/>
    <property type="match status" value="1"/>
</dbReference>
<organism evidence="8 9">
    <name type="scientific">Campylobacter blaseri</name>
    <dbReference type="NCBI Taxonomy" id="2042961"/>
    <lineage>
        <taxon>Bacteria</taxon>
        <taxon>Pseudomonadati</taxon>
        <taxon>Campylobacterota</taxon>
        <taxon>Epsilonproteobacteria</taxon>
        <taxon>Campylobacterales</taxon>
        <taxon>Campylobacteraceae</taxon>
        <taxon>Campylobacter</taxon>
    </lineage>
</organism>
<keyword evidence="6" id="KW-0695">RNA-directed DNA polymerase</keyword>
<keyword evidence="5" id="KW-0378">Hydrolase</keyword>
<dbReference type="InterPro" id="IPR015378">
    <property type="entry name" value="Transposase-like_Mu_C"/>
</dbReference>
<dbReference type="Proteomes" id="UP000240535">
    <property type="component" value="Unassembled WGS sequence"/>
</dbReference>
<reference evidence="9" key="1">
    <citation type="submission" date="2017-10" db="EMBL/GenBank/DDBJ databases">
        <title>Campylobacter species from seals.</title>
        <authorList>
            <person name="Gilbert M.J."/>
            <person name="Zomer A.L."/>
            <person name="Timmerman A.J."/>
            <person name="Duim B."/>
            <person name="Wagenaar J.A."/>
        </authorList>
    </citation>
    <scope>NUCLEOTIDE SEQUENCE [LARGE SCALE GENOMIC DNA]</scope>
    <source>
        <strain evidence="9">17S00004-5</strain>
    </source>
</reference>
<dbReference type="PROSITE" id="PS50994">
    <property type="entry name" value="INTEGRASE"/>
    <property type="match status" value="1"/>
</dbReference>
<evidence type="ECO:0000313" key="9">
    <source>
        <dbReference type="Proteomes" id="UP000240535"/>
    </source>
</evidence>
<dbReference type="Pfam" id="PF09299">
    <property type="entry name" value="Mu-transpos_C"/>
    <property type="match status" value="1"/>
</dbReference>
<keyword evidence="2" id="KW-0548">Nucleotidyltransferase</keyword>
<dbReference type="SUPFAM" id="SSF48295">
    <property type="entry name" value="TrpR-like"/>
    <property type="match status" value="1"/>
</dbReference>
<dbReference type="InterPro" id="IPR036397">
    <property type="entry name" value="RNaseH_sf"/>
</dbReference>
<keyword evidence="9" id="KW-1185">Reference proteome</keyword>
<gene>
    <name evidence="8" type="ORF">CQ405_03310</name>
</gene>
<accession>A0A2P8R2P3</accession>
<proteinExistence type="predicted"/>
<dbReference type="EMBL" id="PDHH01000002">
    <property type="protein sequence ID" value="PSM52765.1"/>
    <property type="molecule type" value="Genomic_DNA"/>
</dbReference>
<evidence type="ECO:0000256" key="4">
    <source>
        <dbReference type="ARBA" id="ARBA00022759"/>
    </source>
</evidence>
<dbReference type="PANTHER" id="PTHR41694">
    <property type="entry name" value="ENDOGENOUS RETROVIRUS GROUP K MEMBER POL PROTEIN"/>
    <property type="match status" value="1"/>
</dbReference>
<dbReference type="InterPro" id="IPR010921">
    <property type="entry name" value="Trp_repressor/repl_initiator"/>
</dbReference>
<dbReference type="GO" id="GO:0016787">
    <property type="term" value="F:hydrolase activity"/>
    <property type="evidence" value="ECO:0007669"/>
    <property type="project" value="UniProtKB-KW"/>
</dbReference>
<name>A0A2P8R2P3_9BACT</name>
<dbReference type="GO" id="GO:0035613">
    <property type="term" value="F:RNA stem-loop binding"/>
    <property type="evidence" value="ECO:0007669"/>
    <property type="project" value="TreeGrafter"/>
</dbReference>
<dbReference type="GO" id="GO:0003964">
    <property type="term" value="F:RNA-directed DNA polymerase activity"/>
    <property type="evidence" value="ECO:0007669"/>
    <property type="project" value="UniProtKB-KW"/>
</dbReference>
<evidence type="ECO:0000256" key="3">
    <source>
        <dbReference type="ARBA" id="ARBA00022722"/>
    </source>
</evidence>
<dbReference type="InterPro" id="IPR001584">
    <property type="entry name" value="Integrase_cat-core"/>
</dbReference>
<keyword evidence="3" id="KW-0540">Nuclease</keyword>
<evidence type="ECO:0000259" key="7">
    <source>
        <dbReference type="PROSITE" id="PS50994"/>
    </source>
</evidence>
<dbReference type="InterPro" id="IPR012337">
    <property type="entry name" value="RNaseH-like_sf"/>
</dbReference>
<dbReference type="SUPFAM" id="SSF53098">
    <property type="entry name" value="Ribonuclease H-like"/>
    <property type="match status" value="1"/>
</dbReference>
<dbReference type="GO" id="GO:0004519">
    <property type="term" value="F:endonuclease activity"/>
    <property type="evidence" value="ECO:0007669"/>
    <property type="project" value="UniProtKB-KW"/>
</dbReference>
<protein>
    <recommendedName>
        <fullName evidence="7">Integrase catalytic domain-containing protein</fullName>
    </recommendedName>
</protein>
<dbReference type="GO" id="GO:0015074">
    <property type="term" value="P:DNA integration"/>
    <property type="evidence" value="ECO:0007669"/>
    <property type="project" value="InterPro"/>
</dbReference>
<comment type="caution">
    <text evidence="8">The sequence shown here is derived from an EMBL/GenBank/DDBJ whole genome shotgun (WGS) entry which is preliminary data.</text>
</comment>
<evidence type="ECO:0000256" key="6">
    <source>
        <dbReference type="ARBA" id="ARBA00022918"/>
    </source>
</evidence>
<dbReference type="InterPro" id="IPR009004">
    <property type="entry name" value="Transposase_Mu_C"/>
</dbReference>